<reference evidence="1" key="1">
    <citation type="journal article" date="2011" name="PLoS Biol.">
        <title>Gene gain and loss during evolution of obligate parasitism in the white rust pathogen of Arabidopsis thaliana.</title>
        <authorList>
            <person name="Kemen E."/>
            <person name="Gardiner A."/>
            <person name="Schultz-Larsen T."/>
            <person name="Kemen A.C."/>
            <person name="Balmuth A.L."/>
            <person name="Robert-Seilaniantz A."/>
            <person name="Bailey K."/>
            <person name="Holub E."/>
            <person name="Studholme D.J."/>
            <person name="Maclean D."/>
            <person name="Jones J.D."/>
        </authorList>
    </citation>
    <scope>NUCLEOTIDE SEQUENCE</scope>
</reference>
<dbReference type="AlphaFoldDB" id="F0W0J2"/>
<dbReference type="HOGENOM" id="CLU_2337886_0_0_1"/>
<organism evidence="1">
    <name type="scientific">Albugo laibachii Nc14</name>
    <dbReference type="NCBI Taxonomy" id="890382"/>
    <lineage>
        <taxon>Eukaryota</taxon>
        <taxon>Sar</taxon>
        <taxon>Stramenopiles</taxon>
        <taxon>Oomycota</taxon>
        <taxon>Peronosporomycetes</taxon>
        <taxon>Albuginales</taxon>
        <taxon>Albuginaceae</taxon>
        <taxon>Albugo</taxon>
    </lineage>
</organism>
<accession>F0W0J2</accession>
<reference evidence="1" key="2">
    <citation type="submission" date="2011-02" db="EMBL/GenBank/DDBJ databases">
        <authorList>
            <person name="MacLean D."/>
        </authorList>
    </citation>
    <scope>NUCLEOTIDE SEQUENCE</scope>
</reference>
<sequence>MFSRLFMSGSSGFQVWQSASIVSVLPVIACTTHDTQLKRLHFPFRLQHLLLAITEDLRRLRDKCICLLTITQIPETRIAKQSQFNYIRSRKAVAHLSF</sequence>
<proteinExistence type="predicted"/>
<gene>
    <name evidence="1" type="primary">AlNc14C4G634</name>
    <name evidence="1" type="ORF">ALNC14_007070</name>
</gene>
<protein>
    <submittedName>
        <fullName evidence="1">AlNc14C4G634 protein</fullName>
    </submittedName>
</protein>
<dbReference type="EMBL" id="FR824049">
    <property type="protein sequence ID" value="CCA14564.1"/>
    <property type="molecule type" value="Genomic_DNA"/>
</dbReference>
<name>F0W0J2_9STRA</name>
<evidence type="ECO:0000313" key="1">
    <source>
        <dbReference type="EMBL" id="CCA14564.1"/>
    </source>
</evidence>